<dbReference type="NCBIfam" id="NF033493">
    <property type="entry name" value="MetS_like_NSS"/>
    <property type="match status" value="1"/>
</dbReference>
<dbReference type="Proteomes" id="UP000318126">
    <property type="component" value="Unassembled WGS sequence"/>
</dbReference>
<organism evidence="2 3">
    <name type="scientific">Shewanella hanedai</name>
    <name type="common">Alteromonas hanedai</name>
    <dbReference type="NCBI Taxonomy" id="25"/>
    <lineage>
        <taxon>Bacteria</taxon>
        <taxon>Pseudomonadati</taxon>
        <taxon>Pseudomonadota</taxon>
        <taxon>Gammaproteobacteria</taxon>
        <taxon>Alteromonadales</taxon>
        <taxon>Shewanellaceae</taxon>
        <taxon>Shewanella</taxon>
    </lineage>
</organism>
<evidence type="ECO:0000256" key="1">
    <source>
        <dbReference type="SAM" id="Phobius"/>
    </source>
</evidence>
<gene>
    <name evidence="2" type="ORF">FN961_11485</name>
</gene>
<name>A0A553JNY7_SHEHA</name>
<reference evidence="3" key="1">
    <citation type="submission" date="2019-07" db="EMBL/GenBank/DDBJ databases">
        <title>Shewanella sp. YLB-08 draft genomic sequence.</title>
        <authorList>
            <person name="Yu L."/>
        </authorList>
    </citation>
    <scope>NUCLEOTIDE SEQUENCE [LARGE SCALE GENOMIC DNA]</scope>
    <source>
        <strain evidence="3">JCM 20706</strain>
    </source>
</reference>
<dbReference type="OrthoDB" id="6198870at2"/>
<dbReference type="RefSeq" id="WP_144040316.1">
    <property type="nucleotide sequence ID" value="NZ_VKGK01000012.1"/>
</dbReference>
<proteinExistence type="predicted"/>
<sequence length="34" mass="3526">MSTGAIIMMTSALLITWGGAGICIAIAMKKSKKQ</sequence>
<evidence type="ECO:0000313" key="2">
    <source>
        <dbReference type="EMBL" id="TRY14178.1"/>
    </source>
</evidence>
<evidence type="ECO:0000313" key="3">
    <source>
        <dbReference type="Proteomes" id="UP000318126"/>
    </source>
</evidence>
<keyword evidence="3" id="KW-1185">Reference proteome</keyword>
<feature type="transmembrane region" description="Helical" evidence="1">
    <location>
        <begin position="6"/>
        <end position="28"/>
    </location>
</feature>
<comment type="caution">
    <text evidence="2">The sequence shown here is derived from an EMBL/GenBank/DDBJ whole genome shotgun (WGS) entry which is preliminary data.</text>
</comment>
<accession>A0A553JNY7</accession>
<keyword evidence="1" id="KW-0472">Membrane</keyword>
<keyword evidence="1" id="KW-1133">Transmembrane helix</keyword>
<protein>
    <submittedName>
        <fullName evidence="2">MetS family NSS transporter small subunit</fullName>
    </submittedName>
</protein>
<keyword evidence="1" id="KW-0812">Transmembrane</keyword>
<dbReference type="AlphaFoldDB" id="A0A553JNY7"/>
<dbReference type="EMBL" id="VKGK01000012">
    <property type="protein sequence ID" value="TRY14178.1"/>
    <property type="molecule type" value="Genomic_DNA"/>
</dbReference>